<sequence>MGTEEGEAVTLASLNVCCGLRHPLRPVRERVAGFCRLLEQAQPDLVNFQEVWAPGLAGLLRAHLPSLPFVAARPGPLGRPAGGLLSLSRTPVRAVRYTSFRGTRPRAGGRVFRGALAAGACLQGVLTFEVAGRRTLVGNAHLTANRDGDWSPGHRHEALQAQQLRRVQEALRRAAGPGVDLVLVSGDFNLPSASPLYPALLEGGRWRDPFAAADLPTFQAELLPAGARAHRVDYVLVAADPARYPVTPAERLLTGRAPTASGAAGFLSDHLAQAVTVRTPR</sequence>
<evidence type="ECO:0000313" key="11">
    <source>
        <dbReference type="Proteomes" id="UP001500037"/>
    </source>
</evidence>
<reference evidence="11" key="1">
    <citation type="journal article" date="2019" name="Int. J. Syst. Evol. Microbiol.">
        <title>The Global Catalogue of Microorganisms (GCM) 10K type strain sequencing project: providing services to taxonomists for standard genome sequencing and annotation.</title>
        <authorList>
            <consortium name="The Broad Institute Genomics Platform"/>
            <consortium name="The Broad Institute Genome Sequencing Center for Infectious Disease"/>
            <person name="Wu L."/>
            <person name="Ma J."/>
        </authorList>
    </citation>
    <scope>NUCLEOTIDE SEQUENCE [LARGE SCALE GENOMIC DNA]</scope>
    <source>
        <strain evidence="11">JCM 13004</strain>
    </source>
</reference>
<evidence type="ECO:0000313" key="10">
    <source>
        <dbReference type="EMBL" id="GAA1256097.1"/>
    </source>
</evidence>
<comment type="cofactor">
    <cofactor evidence="1">
        <name>Mn(2+)</name>
        <dbReference type="ChEBI" id="CHEBI:29035"/>
    </cofactor>
</comment>
<evidence type="ECO:0000256" key="3">
    <source>
        <dbReference type="ARBA" id="ARBA00022722"/>
    </source>
</evidence>
<proteinExistence type="predicted"/>
<evidence type="ECO:0000256" key="8">
    <source>
        <dbReference type="ARBA" id="ARBA00023204"/>
    </source>
</evidence>
<dbReference type="PANTHER" id="PTHR15822">
    <property type="entry name" value="TRAF AND TNF RECEPTOR-ASSOCIATED PROTEIN"/>
    <property type="match status" value="1"/>
</dbReference>
<dbReference type="Pfam" id="PF03372">
    <property type="entry name" value="Exo_endo_phos"/>
    <property type="match status" value="1"/>
</dbReference>
<protein>
    <recommendedName>
        <fullName evidence="9">Endonuclease/exonuclease/phosphatase domain-containing protein</fullName>
    </recommendedName>
</protein>
<evidence type="ECO:0000259" key="9">
    <source>
        <dbReference type="Pfam" id="PF03372"/>
    </source>
</evidence>
<evidence type="ECO:0000256" key="4">
    <source>
        <dbReference type="ARBA" id="ARBA00022723"/>
    </source>
</evidence>
<dbReference type="PANTHER" id="PTHR15822:SF4">
    <property type="entry name" value="TYROSYL-DNA PHOSPHODIESTERASE 2"/>
    <property type="match status" value="1"/>
</dbReference>
<dbReference type="EMBL" id="BAAALF010000117">
    <property type="protein sequence ID" value="GAA1256097.1"/>
    <property type="molecule type" value="Genomic_DNA"/>
</dbReference>
<keyword evidence="8" id="KW-0234">DNA repair</keyword>
<dbReference type="RefSeq" id="WP_344444538.1">
    <property type="nucleotide sequence ID" value="NZ_BAAALF010000117.1"/>
</dbReference>
<dbReference type="InterPro" id="IPR036691">
    <property type="entry name" value="Endo/exonu/phosph_ase_sf"/>
</dbReference>
<keyword evidence="7" id="KW-0460">Magnesium</keyword>
<evidence type="ECO:0000256" key="2">
    <source>
        <dbReference type="ARBA" id="ARBA00001946"/>
    </source>
</evidence>
<organism evidence="10 11">
    <name type="scientific">Kitasatospora nipponensis</name>
    <dbReference type="NCBI Taxonomy" id="258049"/>
    <lineage>
        <taxon>Bacteria</taxon>
        <taxon>Bacillati</taxon>
        <taxon>Actinomycetota</taxon>
        <taxon>Actinomycetes</taxon>
        <taxon>Kitasatosporales</taxon>
        <taxon>Streptomycetaceae</taxon>
        <taxon>Kitasatospora</taxon>
    </lineage>
</organism>
<keyword evidence="11" id="KW-1185">Reference proteome</keyword>
<accession>A0ABP4HA89</accession>
<comment type="cofactor">
    <cofactor evidence="2">
        <name>Mg(2+)</name>
        <dbReference type="ChEBI" id="CHEBI:18420"/>
    </cofactor>
</comment>
<evidence type="ECO:0000256" key="1">
    <source>
        <dbReference type="ARBA" id="ARBA00001936"/>
    </source>
</evidence>
<evidence type="ECO:0000256" key="6">
    <source>
        <dbReference type="ARBA" id="ARBA00022801"/>
    </source>
</evidence>
<keyword evidence="3" id="KW-0540">Nuclease</keyword>
<keyword evidence="6" id="KW-0378">Hydrolase</keyword>
<evidence type="ECO:0000256" key="7">
    <source>
        <dbReference type="ARBA" id="ARBA00022842"/>
    </source>
</evidence>
<feature type="domain" description="Endonuclease/exonuclease/phosphatase" evidence="9">
    <location>
        <begin position="12"/>
        <end position="270"/>
    </location>
</feature>
<keyword evidence="5" id="KW-0227">DNA damage</keyword>
<gene>
    <name evidence="10" type="ORF">GCM10009665_53190</name>
</gene>
<dbReference type="Gene3D" id="3.60.10.10">
    <property type="entry name" value="Endonuclease/exonuclease/phosphatase"/>
    <property type="match status" value="1"/>
</dbReference>
<dbReference type="SUPFAM" id="SSF56219">
    <property type="entry name" value="DNase I-like"/>
    <property type="match status" value="1"/>
</dbReference>
<dbReference type="Proteomes" id="UP001500037">
    <property type="component" value="Unassembled WGS sequence"/>
</dbReference>
<dbReference type="InterPro" id="IPR051547">
    <property type="entry name" value="TDP2-like"/>
</dbReference>
<keyword evidence="4" id="KW-0479">Metal-binding</keyword>
<comment type="caution">
    <text evidence="10">The sequence shown here is derived from an EMBL/GenBank/DDBJ whole genome shotgun (WGS) entry which is preliminary data.</text>
</comment>
<evidence type="ECO:0000256" key="5">
    <source>
        <dbReference type="ARBA" id="ARBA00022763"/>
    </source>
</evidence>
<dbReference type="InterPro" id="IPR005135">
    <property type="entry name" value="Endo/exonuclease/phosphatase"/>
</dbReference>
<name>A0ABP4HA89_9ACTN</name>